<dbReference type="RefSeq" id="WP_357781108.1">
    <property type="nucleotide sequence ID" value="NZ_JBFAKC010000003.1"/>
</dbReference>
<reference evidence="2 3" key="1">
    <citation type="submission" date="2024-06" db="EMBL/GenBank/DDBJ databases">
        <title>The Natural Products Discovery Center: Release of the First 8490 Sequenced Strains for Exploring Actinobacteria Biosynthetic Diversity.</title>
        <authorList>
            <person name="Kalkreuter E."/>
            <person name="Kautsar S.A."/>
            <person name="Yang D."/>
            <person name="Bader C.D."/>
            <person name="Teijaro C.N."/>
            <person name="Fluegel L."/>
            <person name="Davis C.M."/>
            <person name="Simpson J.R."/>
            <person name="Lauterbach L."/>
            <person name="Steele A.D."/>
            <person name="Gui C."/>
            <person name="Meng S."/>
            <person name="Li G."/>
            <person name="Viehrig K."/>
            <person name="Ye F."/>
            <person name="Su P."/>
            <person name="Kiefer A.F."/>
            <person name="Nichols A."/>
            <person name="Cepeda A.J."/>
            <person name="Yan W."/>
            <person name="Fan B."/>
            <person name="Jiang Y."/>
            <person name="Adhikari A."/>
            <person name="Zheng C.-J."/>
            <person name="Schuster L."/>
            <person name="Cowan T.M."/>
            <person name="Smanski M.J."/>
            <person name="Chevrette M.G."/>
            <person name="De Carvalho L.P.S."/>
            <person name="Shen B."/>
        </authorList>
    </citation>
    <scope>NUCLEOTIDE SEQUENCE [LARGE SCALE GENOMIC DNA]</scope>
    <source>
        <strain evidence="2 3">NPDC050403</strain>
    </source>
</reference>
<dbReference type="EMBL" id="JBFAKC010000003">
    <property type="protein sequence ID" value="MEV0707357.1"/>
    <property type="molecule type" value="Genomic_DNA"/>
</dbReference>
<organism evidence="2 3">
    <name type="scientific">Nocardia aurea</name>
    <dbReference type="NCBI Taxonomy" id="2144174"/>
    <lineage>
        <taxon>Bacteria</taxon>
        <taxon>Bacillati</taxon>
        <taxon>Actinomycetota</taxon>
        <taxon>Actinomycetes</taxon>
        <taxon>Mycobacteriales</taxon>
        <taxon>Nocardiaceae</taxon>
        <taxon>Nocardia</taxon>
    </lineage>
</organism>
<name>A0ABV3FPL2_9NOCA</name>
<keyword evidence="1" id="KW-0812">Transmembrane</keyword>
<keyword evidence="1" id="KW-1133">Transmembrane helix</keyword>
<evidence type="ECO:0000313" key="3">
    <source>
        <dbReference type="Proteomes" id="UP001551695"/>
    </source>
</evidence>
<gene>
    <name evidence="2" type="ORF">AB0I48_07305</name>
</gene>
<feature type="transmembrane region" description="Helical" evidence="1">
    <location>
        <begin position="56"/>
        <end position="77"/>
    </location>
</feature>
<keyword evidence="3" id="KW-1185">Reference proteome</keyword>
<protein>
    <submittedName>
        <fullName evidence="2">Alkaline shock response membrane anchor protein AmaP</fullName>
    </submittedName>
</protein>
<evidence type="ECO:0000256" key="1">
    <source>
        <dbReference type="SAM" id="Phobius"/>
    </source>
</evidence>
<dbReference type="Proteomes" id="UP001551695">
    <property type="component" value="Unassembled WGS sequence"/>
</dbReference>
<evidence type="ECO:0000313" key="2">
    <source>
        <dbReference type="EMBL" id="MEV0707357.1"/>
    </source>
</evidence>
<proteinExistence type="predicted"/>
<comment type="caution">
    <text evidence="2">The sequence shown here is derived from an EMBL/GenBank/DDBJ whole genome shotgun (WGS) entry which is preliminary data.</text>
</comment>
<keyword evidence="1" id="KW-0472">Membrane</keyword>
<accession>A0ABV3FPL2</accession>
<sequence>MSGINRPAALNRTLLGTVGALLLGGGVALLVAHYGRLPGVDADSTLVPGSAAPPTWVFWTVLVGAVVLGLLCLRWLLAQVSRMPRARIWETEGAEHPGATILESTIAAAPVATDIESYDGVDSASAWLAGTRTAPELHLVVTAEPSADITALRHRILDHAVARLRAALEVEVVAVTMELRFVARDHRVARVQ</sequence>